<dbReference type="PANTHER" id="PTHR23403:SF1">
    <property type="entry name" value="TREHALASE"/>
    <property type="match status" value="1"/>
</dbReference>
<dbReference type="PROSITE" id="PS00928">
    <property type="entry name" value="TREHALASE_2"/>
    <property type="match status" value="1"/>
</dbReference>
<proteinExistence type="predicted"/>
<keyword evidence="1" id="KW-0378">Hydrolase</keyword>
<dbReference type="PROSITE" id="PS00927">
    <property type="entry name" value="TREHALASE_1"/>
    <property type="match status" value="1"/>
</dbReference>
<evidence type="ECO:0000313" key="3">
    <source>
        <dbReference type="EMBL" id="SEQ54247.1"/>
    </source>
</evidence>
<dbReference type="GO" id="GO:0004555">
    <property type="term" value="F:alpha,alpha-trehalase activity"/>
    <property type="evidence" value="ECO:0007669"/>
    <property type="project" value="InterPro"/>
</dbReference>
<evidence type="ECO:0000256" key="1">
    <source>
        <dbReference type="ARBA" id="ARBA00022801"/>
    </source>
</evidence>
<gene>
    <name evidence="3" type="ORF">SAMN05444359_111130</name>
</gene>
<name>A0A1H9GW23_9BACT</name>
<dbReference type="AlphaFoldDB" id="A0A1H9GW23"/>
<dbReference type="InterPro" id="IPR001661">
    <property type="entry name" value="Glyco_hydro_37"/>
</dbReference>
<dbReference type="Gene3D" id="1.50.10.10">
    <property type="match status" value="1"/>
</dbReference>
<accession>A0A1H9GW23</accession>
<dbReference type="InterPro" id="IPR012341">
    <property type="entry name" value="6hp_glycosidase-like_sf"/>
</dbReference>
<dbReference type="SUPFAM" id="SSF48208">
    <property type="entry name" value="Six-hairpin glycosidases"/>
    <property type="match status" value="1"/>
</dbReference>
<protein>
    <submittedName>
        <fullName evidence="3">Alpha,alpha-trehalase</fullName>
    </submittedName>
</protein>
<dbReference type="Pfam" id="PF01204">
    <property type="entry name" value="Trehalase"/>
    <property type="match status" value="1"/>
</dbReference>
<dbReference type="InParanoid" id="A0A1H9GW23"/>
<keyword evidence="4" id="KW-1185">Reference proteome</keyword>
<keyword evidence="2" id="KW-0326">Glycosidase</keyword>
<evidence type="ECO:0000256" key="2">
    <source>
        <dbReference type="ARBA" id="ARBA00023295"/>
    </source>
</evidence>
<reference evidence="4" key="1">
    <citation type="submission" date="2016-10" db="EMBL/GenBank/DDBJ databases">
        <authorList>
            <person name="Varghese N."/>
            <person name="Submissions S."/>
        </authorList>
    </citation>
    <scope>NUCLEOTIDE SEQUENCE [LARGE SCALE GENOMIC DNA]</scope>
    <source>
        <strain evidence="4">DSM 24740</strain>
    </source>
</reference>
<sequence>MQRILLPFLPFIIFITGCQETSVPPASATAAPIATEARKSDAQAATKNRQPPDLLFGELFRRVQMERIFADGKTFVDMVPRASVSEIMSAYDAEKGKPGFNLKAFTEKYFAPPMAPESGWSSDGSRSITEHINALWPVLTRKAGADEGAAGSLIPLPNDYVVPGGRFREVYYWDSYFTLLGLQTAGKGELVRDMVENFAYLMDEVGHIPNGNRTYYLTRSQPPFFAFMVEVLAQMEGPEVYREFMPQLLGEHAFWMNGESEVSAETPAVDHVVRIEDGTLLNRYYDAGDRPRAESYREDVLAIRESGRDSQTVARHLRSGAESGWDYSARWFADGKNISSIVTTDIVPPDLNSLLWKLEAMIAAHHPEDGKRRQFQDRAAKRGEAIDKYLYDETTHFYQDLNWTTGKFTDYLTLAGVYPLFVKMVDNRHAADVGEVIAAKFLAPGGVRTSLTETGQQWDAPNGWPPLQWMTCQGLKNYNENSVANQIRDRWMDNNERVYANVNKMVEKYNVEDISLEAGGGEYPVQDGFGWSNGVYLAMRQGW</sequence>
<evidence type="ECO:0000313" key="4">
    <source>
        <dbReference type="Proteomes" id="UP000199021"/>
    </source>
</evidence>
<dbReference type="Proteomes" id="UP000199021">
    <property type="component" value="Unassembled WGS sequence"/>
</dbReference>
<dbReference type="STRING" id="478744.SAMN05444359_111130"/>
<dbReference type="GO" id="GO:0005993">
    <property type="term" value="P:trehalose catabolic process"/>
    <property type="evidence" value="ECO:0007669"/>
    <property type="project" value="TreeGrafter"/>
</dbReference>
<dbReference type="OrthoDB" id="106887at2"/>
<dbReference type="InterPro" id="IPR008928">
    <property type="entry name" value="6-hairpin_glycosidase_sf"/>
</dbReference>
<dbReference type="PANTHER" id="PTHR23403">
    <property type="entry name" value="TREHALASE"/>
    <property type="match status" value="1"/>
</dbReference>
<dbReference type="PRINTS" id="PR00744">
    <property type="entry name" value="GLHYDRLASE37"/>
</dbReference>
<dbReference type="RefSeq" id="WP_090168548.1">
    <property type="nucleotide sequence ID" value="NZ_FOFB01000011.1"/>
</dbReference>
<dbReference type="EMBL" id="FOFB01000011">
    <property type="protein sequence ID" value="SEQ54247.1"/>
    <property type="molecule type" value="Genomic_DNA"/>
</dbReference>
<dbReference type="NCBIfam" id="NF009773">
    <property type="entry name" value="PRK13270.1"/>
    <property type="match status" value="1"/>
</dbReference>
<organism evidence="3 4">
    <name type="scientific">Neolewinella agarilytica</name>
    <dbReference type="NCBI Taxonomy" id="478744"/>
    <lineage>
        <taxon>Bacteria</taxon>
        <taxon>Pseudomonadati</taxon>
        <taxon>Bacteroidota</taxon>
        <taxon>Saprospiria</taxon>
        <taxon>Saprospirales</taxon>
        <taxon>Lewinellaceae</taxon>
        <taxon>Neolewinella</taxon>
    </lineage>
</organism>
<dbReference type="PROSITE" id="PS51257">
    <property type="entry name" value="PROKAR_LIPOPROTEIN"/>
    <property type="match status" value="1"/>
</dbReference>
<dbReference type="InterPro" id="IPR018232">
    <property type="entry name" value="Glyco_hydro_37_CS"/>
</dbReference>